<name>A0A0H2TCT0_MAGP6</name>
<dbReference type="InterPro" id="IPR020103">
    <property type="entry name" value="PsdUridine_synth_cat_dom_sf"/>
</dbReference>
<dbReference type="PANTHER" id="PTHR11142">
    <property type="entry name" value="PSEUDOURIDYLATE SYNTHASE"/>
    <property type="match status" value="1"/>
</dbReference>
<reference evidence="3" key="1">
    <citation type="submission" date="2010-05" db="EMBL/GenBank/DDBJ databases">
        <title>The Genome Sequence of Magnaporthe poae strain ATCC 64411.</title>
        <authorList>
            <consortium name="The Broad Institute Genome Sequencing Platform"/>
            <consortium name="Broad Institute Genome Sequencing Center for Infectious Disease"/>
            <person name="Ma L.-J."/>
            <person name="Dead R."/>
            <person name="Young S."/>
            <person name="Zeng Q."/>
            <person name="Koehrsen M."/>
            <person name="Alvarado L."/>
            <person name="Berlin A."/>
            <person name="Chapman S.B."/>
            <person name="Chen Z."/>
            <person name="Freedman E."/>
            <person name="Gellesch M."/>
            <person name="Goldberg J."/>
            <person name="Griggs A."/>
            <person name="Gujja S."/>
            <person name="Heilman E.R."/>
            <person name="Heiman D."/>
            <person name="Hepburn T."/>
            <person name="Howarth C."/>
            <person name="Jen D."/>
            <person name="Larson L."/>
            <person name="Mehta T."/>
            <person name="Neiman D."/>
            <person name="Pearson M."/>
            <person name="Roberts A."/>
            <person name="Saif S."/>
            <person name="Shea T."/>
            <person name="Shenoy N."/>
            <person name="Sisk P."/>
            <person name="Stolte C."/>
            <person name="Sykes S."/>
            <person name="Walk T."/>
            <person name="White J."/>
            <person name="Yandava C."/>
            <person name="Haas B."/>
            <person name="Nusbaum C."/>
            <person name="Birren B."/>
        </authorList>
    </citation>
    <scope>NUCLEOTIDE SEQUENCE</scope>
    <source>
        <strain evidence="3">ATCC 64411</strain>
    </source>
</reference>
<dbReference type="InterPro" id="IPR001406">
    <property type="entry name" value="PsdUridine_synth_TruA"/>
</dbReference>
<dbReference type="AlphaFoldDB" id="A0A0H2TCT0"/>
<dbReference type="GO" id="GO:0005737">
    <property type="term" value="C:cytoplasm"/>
    <property type="evidence" value="ECO:0007669"/>
    <property type="project" value="TreeGrafter"/>
</dbReference>
<proteinExistence type="predicted"/>
<dbReference type="Gene3D" id="3.30.70.580">
    <property type="entry name" value="Pseudouridine synthase I, catalytic domain, N-terminal subdomain"/>
    <property type="match status" value="1"/>
</dbReference>
<dbReference type="GO" id="GO:0009982">
    <property type="term" value="F:pseudouridine synthase activity"/>
    <property type="evidence" value="ECO:0007669"/>
    <property type="project" value="InterPro"/>
</dbReference>
<dbReference type="GO" id="GO:0003723">
    <property type="term" value="F:RNA binding"/>
    <property type="evidence" value="ECO:0007669"/>
    <property type="project" value="InterPro"/>
</dbReference>
<keyword evidence="1" id="KW-0413">Isomerase</keyword>
<evidence type="ECO:0000256" key="1">
    <source>
        <dbReference type="ARBA" id="ARBA00023235"/>
    </source>
</evidence>
<dbReference type="InterPro" id="IPR020094">
    <property type="entry name" value="TruA/RsuA/RluB/E/F_N"/>
</dbReference>
<feature type="compositionally biased region" description="Low complexity" evidence="2">
    <location>
        <begin position="96"/>
        <end position="116"/>
    </location>
</feature>
<dbReference type="PANTHER" id="PTHR11142:SF5">
    <property type="entry name" value="TRNA PSEUDOURIDINE(38_39) SYNTHASE"/>
    <property type="match status" value="1"/>
</dbReference>
<organism evidence="3">
    <name type="scientific">Magnaporthiopsis poae (strain ATCC 64411 / 73-15)</name>
    <name type="common">Kentucky bluegrass fungus</name>
    <name type="synonym">Magnaporthe poae</name>
    <dbReference type="NCBI Taxonomy" id="644358"/>
    <lineage>
        <taxon>Eukaryota</taxon>
        <taxon>Fungi</taxon>
        <taxon>Dikarya</taxon>
        <taxon>Ascomycota</taxon>
        <taxon>Pezizomycotina</taxon>
        <taxon>Sordariomycetes</taxon>
        <taxon>Sordariomycetidae</taxon>
        <taxon>Magnaporthales</taxon>
        <taxon>Magnaporthaceae</taxon>
        <taxon>Magnaporthiopsis</taxon>
    </lineage>
</organism>
<dbReference type="GO" id="GO:0005634">
    <property type="term" value="C:nucleus"/>
    <property type="evidence" value="ECO:0007669"/>
    <property type="project" value="TreeGrafter"/>
</dbReference>
<gene>
    <name evidence="3" type="ORF">MAPG_00772</name>
</gene>
<dbReference type="GO" id="GO:1990481">
    <property type="term" value="P:mRNA pseudouridine synthesis"/>
    <property type="evidence" value="ECO:0007669"/>
    <property type="project" value="TreeGrafter"/>
</dbReference>
<protein>
    <submittedName>
        <fullName evidence="3">tRNA-pseudouridine synthase</fullName>
    </submittedName>
</protein>
<dbReference type="EMBL" id="GL876966">
    <property type="protein sequence ID" value="KLU81688.1"/>
    <property type="molecule type" value="Genomic_DNA"/>
</dbReference>
<dbReference type="SUPFAM" id="SSF55120">
    <property type="entry name" value="Pseudouridine synthase"/>
    <property type="match status" value="1"/>
</dbReference>
<dbReference type="VEuPathDB" id="FungiDB:MAPG_00772"/>
<feature type="region of interest" description="Disordered" evidence="2">
    <location>
        <begin position="86"/>
        <end position="126"/>
    </location>
</feature>
<dbReference type="OrthoDB" id="25767at2759"/>
<accession>A0A0H2TCT0</accession>
<evidence type="ECO:0000256" key="2">
    <source>
        <dbReference type="SAM" id="MobiDB-lite"/>
    </source>
</evidence>
<dbReference type="GO" id="GO:0031119">
    <property type="term" value="P:tRNA pseudouridine synthesis"/>
    <property type="evidence" value="ECO:0007669"/>
    <property type="project" value="TreeGrafter"/>
</dbReference>
<sequence length="203" mass="22868">MRPTSGVLHNWSWHKTISRVPQDFQLQPLVASTPTLRFLGVRPPAWSRHFTTTIMASEKSNYDRWTKEGLIRRIKHLEQQLEKQTQQSATALLAPSSTQEQQGQTATSAAQTQAQTLPSKKRKAADPSNYSTRFVALKLAYLGGNYNGFEYQANGQLPTVEEELWKALVKTCLVFPERGPDEVDFSSCEYSKCGRTDRGVSAF</sequence>
<reference evidence="3" key="2">
    <citation type="submission" date="2011-03" db="EMBL/GenBank/DDBJ databases">
        <title>Annotation of Magnaporthe poae ATCC 64411.</title>
        <authorList>
            <person name="Ma L.-J."/>
            <person name="Dead R."/>
            <person name="Young S.K."/>
            <person name="Zeng Q."/>
            <person name="Gargeya S."/>
            <person name="Fitzgerald M."/>
            <person name="Haas B."/>
            <person name="Abouelleil A."/>
            <person name="Alvarado L."/>
            <person name="Arachchi H.M."/>
            <person name="Berlin A."/>
            <person name="Brown A."/>
            <person name="Chapman S.B."/>
            <person name="Chen Z."/>
            <person name="Dunbar C."/>
            <person name="Freedman E."/>
            <person name="Gearin G."/>
            <person name="Gellesch M."/>
            <person name="Goldberg J."/>
            <person name="Griggs A."/>
            <person name="Gujja S."/>
            <person name="Heiman D."/>
            <person name="Howarth C."/>
            <person name="Larson L."/>
            <person name="Lui A."/>
            <person name="MacDonald P.J.P."/>
            <person name="Mehta T."/>
            <person name="Montmayeur A."/>
            <person name="Murphy C."/>
            <person name="Neiman D."/>
            <person name="Pearson M."/>
            <person name="Priest M."/>
            <person name="Roberts A."/>
            <person name="Saif S."/>
            <person name="Shea T."/>
            <person name="Shenoy N."/>
            <person name="Sisk P."/>
            <person name="Stolte C."/>
            <person name="Sykes S."/>
            <person name="Yandava C."/>
            <person name="Wortman J."/>
            <person name="Nusbaum C."/>
            <person name="Birren B."/>
        </authorList>
    </citation>
    <scope>NUCLEOTIDE SEQUENCE</scope>
    <source>
        <strain evidence="3">ATCC 64411</strain>
    </source>
</reference>
<feature type="non-terminal residue" evidence="3">
    <location>
        <position position="203"/>
    </location>
</feature>
<evidence type="ECO:0000313" key="3">
    <source>
        <dbReference type="EMBL" id="KLU81688.1"/>
    </source>
</evidence>